<keyword evidence="3" id="KW-1185">Reference proteome</keyword>
<reference evidence="2" key="1">
    <citation type="submission" date="2018-11" db="EMBL/GenBank/DDBJ databases">
        <authorList>
            <consortium name="Pathogen Informatics"/>
        </authorList>
    </citation>
    <scope>NUCLEOTIDE SEQUENCE</scope>
</reference>
<name>A0A448X2S8_9PLAT</name>
<evidence type="ECO:0000313" key="2">
    <source>
        <dbReference type="EMBL" id="VEL26716.1"/>
    </source>
</evidence>
<dbReference type="EMBL" id="CAAALY010082265">
    <property type="protein sequence ID" value="VEL26716.1"/>
    <property type="molecule type" value="Genomic_DNA"/>
</dbReference>
<feature type="region of interest" description="Disordered" evidence="1">
    <location>
        <begin position="88"/>
        <end position="112"/>
    </location>
</feature>
<sequence>MVTALFAREPHSEARVCLPVSACACHLGRAHTTAACASVSVSASDRGWCMRPADWRPHRSTPSLAAGPSAPGLIDRLLRPVRPGPACRIDEPDRLPSAARTQSPVGRPDSAPFGTRLETACADAAQRGGPSGNWLAVRRSVSQSVGRSVGLSKRQKPDGLNICWANQELAGISIQACLDCLLPTADCAGVRLPQSGAPAEGRLSNKACDHGGL</sequence>
<dbReference type="Proteomes" id="UP000784294">
    <property type="component" value="Unassembled WGS sequence"/>
</dbReference>
<proteinExistence type="predicted"/>
<organism evidence="2 3">
    <name type="scientific">Protopolystoma xenopodis</name>
    <dbReference type="NCBI Taxonomy" id="117903"/>
    <lineage>
        <taxon>Eukaryota</taxon>
        <taxon>Metazoa</taxon>
        <taxon>Spiralia</taxon>
        <taxon>Lophotrochozoa</taxon>
        <taxon>Platyhelminthes</taxon>
        <taxon>Monogenea</taxon>
        <taxon>Polyopisthocotylea</taxon>
        <taxon>Polystomatidea</taxon>
        <taxon>Polystomatidae</taxon>
        <taxon>Protopolystoma</taxon>
    </lineage>
</organism>
<gene>
    <name evidence="2" type="ORF">PXEA_LOCUS20156</name>
</gene>
<protein>
    <submittedName>
        <fullName evidence="2">Uncharacterized protein</fullName>
    </submittedName>
</protein>
<evidence type="ECO:0000256" key="1">
    <source>
        <dbReference type="SAM" id="MobiDB-lite"/>
    </source>
</evidence>
<evidence type="ECO:0000313" key="3">
    <source>
        <dbReference type="Proteomes" id="UP000784294"/>
    </source>
</evidence>
<accession>A0A448X2S8</accession>
<dbReference type="AlphaFoldDB" id="A0A448X2S8"/>
<comment type="caution">
    <text evidence="2">The sequence shown here is derived from an EMBL/GenBank/DDBJ whole genome shotgun (WGS) entry which is preliminary data.</text>
</comment>